<dbReference type="OrthoDB" id="10409529at2759"/>
<dbReference type="AlphaFoldDB" id="W2T8R4"/>
<gene>
    <name evidence="1" type="ORF">NECAME_10940</name>
</gene>
<evidence type="ECO:0000313" key="1">
    <source>
        <dbReference type="EMBL" id="ETN77591.1"/>
    </source>
</evidence>
<dbReference type="Proteomes" id="UP000053676">
    <property type="component" value="Unassembled WGS sequence"/>
</dbReference>
<organism evidence="1 2">
    <name type="scientific">Necator americanus</name>
    <name type="common">Human hookworm</name>
    <dbReference type="NCBI Taxonomy" id="51031"/>
    <lineage>
        <taxon>Eukaryota</taxon>
        <taxon>Metazoa</taxon>
        <taxon>Ecdysozoa</taxon>
        <taxon>Nematoda</taxon>
        <taxon>Chromadorea</taxon>
        <taxon>Rhabditida</taxon>
        <taxon>Rhabditina</taxon>
        <taxon>Rhabditomorpha</taxon>
        <taxon>Strongyloidea</taxon>
        <taxon>Ancylostomatidae</taxon>
        <taxon>Bunostominae</taxon>
        <taxon>Necator</taxon>
    </lineage>
</organism>
<proteinExistence type="predicted"/>
<keyword evidence="2" id="KW-1185">Reference proteome</keyword>
<reference evidence="2" key="1">
    <citation type="journal article" date="2014" name="Nat. Genet.">
        <title>Genome of the human hookworm Necator americanus.</title>
        <authorList>
            <person name="Tang Y.T."/>
            <person name="Gao X."/>
            <person name="Rosa B.A."/>
            <person name="Abubucker S."/>
            <person name="Hallsworth-Pepin K."/>
            <person name="Martin J."/>
            <person name="Tyagi R."/>
            <person name="Heizer E."/>
            <person name="Zhang X."/>
            <person name="Bhonagiri-Palsikar V."/>
            <person name="Minx P."/>
            <person name="Warren W.C."/>
            <person name="Wang Q."/>
            <person name="Zhan B."/>
            <person name="Hotez P.J."/>
            <person name="Sternberg P.W."/>
            <person name="Dougall A."/>
            <person name="Gaze S.T."/>
            <person name="Mulvenna J."/>
            <person name="Sotillo J."/>
            <person name="Ranganathan S."/>
            <person name="Rabelo E.M."/>
            <person name="Wilson R.K."/>
            <person name="Felgner P.L."/>
            <person name="Bethony J."/>
            <person name="Hawdon J.M."/>
            <person name="Gasser R.B."/>
            <person name="Loukas A."/>
            <person name="Mitreva M."/>
        </authorList>
    </citation>
    <scope>NUCLEOTIDE SEQUENCE [LARGE SCALE GENOMIC DNA]</scope>
</reference>
<name>W2T8R4_NECAM</name>
<evidence type="ECO:0000313" key="2">
    <source>
        <dbReference type="Proteomes" id="UP000053676"/>
    </source>
</evidence>
<dbReference type="KEGG" id="nai:NECAME_10940"/>
<protein>
    <submittedName>
        <fullName evidence="1">Uncharacterized protein</fullName>
    </submittedName>
</protein>
<accession>W2T8R4</accession>
<dbReference type="EMBL" id="KI660162">
    <property type="protein sequence ID" value="ETN77591.1"/>
    <property type="molecule type" value="Genomic_DNA"/>
</dbReference>
<sequence>MVPEGLFIEWKSEQSQKVKIRRRRDVVPSYHPAPSHLIPAPDEVQTLTDIQQTGRLSVHCAADKIFKWSKLG</sequence>